<dbReference type="InterPro" id="IPR043502">
    <property type="entry name" value="DNA/RNA_pol_sf"/>
</dbReference>
<dbReference type="Proteomes" id="UP000015106">
    <property type="component" value="Chromosome 4"/>
</dbReference>
<organism evidence="3 4">
    <name type="scientific">Triticum urartu</name>
    <name type="common">Red wild einkorn</name>
    <name type="synonym">Crithodium urartu</name>
    <dbReference type="NCBI Taxonomy" id="4572"/>
    <lineage>
        <taxon>Eukaryota</taxon>
        <taxon>Viridiplantae</taxon>
        <taxon>Streptophyta</taxon>
        <taxon>Embryophyta</taxon>
        <taxon>Tracheophyta</taxon>
        <taxon>Spermatophyta</taxon>
        <taxon>Magnoliopsida</taxon>
        <taxon>Liliopsida</taxon>
        <taxon>Poales</taxon>
        <taxon>Poaceae</taxon>
        <taxon>BOP clade</taxon>
        <taxon>Pooideae</taxon>
        <taxon>Triticodae</taxon>
        <taxon>Triticeae</taxon>
        <taxon>Triticinae</taxon>
        <taxon>Triticum</taxon>
    </lineage>
</organism>
<dbReference type="Gene3D" id="3.30.70.270">
    <property type="match status" value="1"/>
</dbReference>
<accession>A0A8R7U603</accession>
<feature type="domain" description="Reverse transcriptase" evidence="2">
    <location>
        <begin position="1"/>
        <end position="91"/>
    </location>
</feature>
<feature type="chain" id="PRO_5035819308" description="Reverse transcriptase domain-containing protein" evidence="1">
    <location>
        <begin position="23"/>
        <end position="91"/>
    </location>
</feature>
<dbReference type="AlphaFoldDB" id="A0A8R7U603"/>
<reference evidence="3" key="2">
    <citation type="submission" date="2018-03" db="EMBL/GenBank/DDBJ databases">
        <title>The Triticum urartu genome reveals the dynamic nature of wheat genome evolution.</title>
        <authorList>
            <person name="Ling H."/>
            <person name="Ma B."/>
            <person name="Shi X."/>
            <person name="Liu H."/>
            <person name="Dong L."/>
            <person name="Sun H."/>
            <person name="Cao Y."/>
            <person name="Gao Q."/>
            <person name="Zheng S."/>
            <person name="Li Y."/>
            <person name="Yu Y."/>
            <person name="Du H."/>
            <person name="Qi M."/>
            <person name="Li Y."/>
            <person name="Yu H."/>
            <person name="Cui Y."/>
            <person name="Wang N."/>
            <person name="Chen C."/>
            <person name="Wu H."/>
            <person name="Zhao Y."/>
            <person name="Zhang J."/>
            <person name="Li Y."/>
            <person name="Zhou W."/>
            <person name="Zhang B."/>
            <person name="Hu W."/>
            <person name="Eijk M."/>
            <person name="Tang J."/>
            <person name="Witsenboer H."/>
            <person name="Zhao S."/>
            <person name="Li Z."/>
            <person name="Zhang A."/>
            <person name="Wang D."/>
            <person name="Liang C."/>
        </authorList>
    </citation>
    <scope>NUCLEOTIDE SEQUENCE [LARGE SCALE GENOMIC DNA]</scope>
    <source>
        <strain evidence="3">cv. G1812</strain>
    </source>
</reference>
<evidence type="ECO:0000313" key="3">
    <source>
        <dbReference type="EnsemblPlants" id="TuG1812G0400001491.01.T01.cds307745"/>
    </source>
</evidence>
<sequence>FYQVCCTILFLLVSFQTSDVDTDDFSIKIGLHQGLALSPYLFGLVMDEVTRDIHGDIPWCMLFADDVVLVDDSRTWFNRKLELWRQTLESK</sequence>
<feature type="signal peptide" evidence="1">
    <location>
        <begin position="1"/>
        <end position="22"/>
    </location>
</feature>
<dbReference type="SUPFAM" id="SSF56672">
    <property type="entry name" value="DNA/RNA polymerases"/>
    <property type="match status" value="1"/>
</dbReference>
<reference evidence="4" key="1">
    <citation type="journal article" date="2013" name="Nature">
        <title>Draft genome of the wheat A-genome progenitor Triticum urartu.</title>
        <authorList>
            <person name="Ling H.Q."/>
            <person name="Zhao S."/>
            <person name="Liu D."/>
            <person name="Wang J."/>
            <person name="Sun H."/>
            <person name="Zhang C."/>
            <person name="Fan H."/>
            <person name="Li D."/>
            <person name="Dong L."/>
            <person name="Tao Y."/>
            <person name="Gao C."/>
            <person name="Wu H."/>
            <person name="Li Y."/>
            <person name="Cui Y."/>
            <person name="Guo X."/>
            <person name="Zheng S."/>
            <person name="Wang B."/>
            <person name="Yu K."/>
            <person name="Liang Q."/>
            <person name="Yang W."/>
            <person name="Lou X."/>
            <person name="Chen J."/>
            <person name="Feng M."/>
            <person name="Jian J."/>
            <person name="Zhang X."/>
            <person name="Luo G."/>
            <person name="Jiang Y."/>
            <person name="Liu J."/>
            <person name="Wang Z."/>
            <person name="Sha Y."/>
            <person name="Zhang B."/>
            <person name="Wu H."/>
            <person name="Tang D."/>
            <person name="Shen Q."/>
            <person name="Xue P."/>
            <person name="Zou S."/>
            <person name="Wang X."/>
            <person name="Liu X."/>
            <person name="Wang F."/>
            <person name="Yang Y."/>
            <person name="An X."/>
            <person name="Dong Z."/>
            <person name="Zhang K."/>
            <person name="Zhang X."/>
            <person name="Luo M.C."/>
            <person name="Dvorak J."/>
            <person name="Tong Y."/>
            <person name="Wang J."/>
            <person name="Yang H."/>
            <person name="Li Z."/>
            <person name="Wang D."/>
            <person name="Zhang A."/>
            <person name="Wang J."/>
        </authorList>
    </citation>
    <scope>NUCLEOTIDE SEQUENCE</scope>
    <source>
        <strain evidence="4">cv. G1812</strain>
    </source>
</reference>
<dbReference type="Gramene" id="TuG1812G0400001491.01.T01">
    <property type="protein sequence ID" value="TuG1812G0400001491.01.T01.cds307745"/>
    <property type="gene ID" value="TuG1812G0400001491.01"/>
</dbReference>
<proteinExistence type="predicted"/>
<dbReference type="InterPro" id="IPR000477">
    <property type="entry name" value="RT_dom"/>
</dbReference>
<name>A0A8R7U603_TRIUA</name>
<keyword evidence="1" id="KW-0732">Signal</keyword>
<dbReference type="InterPro" id="IPR043128">
    <property type="entry name" value="Rev_trsase/Diguanyl_cyclase"/>
</dbReference>
<evidence type="ECO:0000259" key="2">
    <source>
        <dbReference type="PROSITE" id="PS50878"/>
    </source>
</evidence>
<protein>
    <recommendedName>
        <fullName evidence="2">Reverse transcriptase domain-containing protein</fullName>
    </recommendedName>
</protein>
<evidence type="ECO:0000313" key="4">
    <source>
        <dbReference type="Proteomes" id="UP000015106"/>
    </source>
</evidence>
<dbReference type="PROSITE" id="PS50878">
    <property type="entry name" value="RT_POL"/>
    <property type="match status" value="1"/>
</dbReference>
<dbReference type="EnsemblPlants" id="TuG1812G0400001491.01.T01">
    <property type="protein sequence ID" value="TuG1812G0400001491.01.T01.cds307745"/>
    <property type="gene ID" value="TuG1812G0400001491.01"/>
</dbReference>
<dbReference type="Pfam" id="PF00078">
    <property type="entry name" value="RVT_1"/>
    <property type="match status" value="1"/>
</dbReference>
<keyword evidence="4" id="KW-1185">Reference proteome</keyword>
<evidence type="ECO:0000256" key="1">
    <source>
        <dbReference type="SAM" id="SignalP"/>
    </source>
</evidence>
<reference evidence="3" key="3">
    <citation type="submission" date="2022-06" db="UniProtKB">
        <authorList>
            <consortium name="EnsemblPlants"/>
        </authorList>
    </citation>
    <scope>IDENTIFICATION</scope>
</reference>